<proteinExistence type="predicted"/>
<sequence length="837" mass="94577">MSGMDLRSSRSRSRTPFTTQEAFSKDEIIAGNNVGKTVIRTTRRTTHIIQSNKNASSSTDEVNTAREQVAESASNKKGSKSGRSLRSRIFRTSDYSSEDGDNEVSSSRTIKQNEQNQLVEDARSFANESDMPALELYRKSGRYWDVYPKTDWTYSQYSKDRVEIAPGVVAMPNMSRKTIHSLDGSSQDYSSFQSSESLYSGNVAHKNTNTDYIGSVFNGSRIEHTNTKLANQSSDDFYIHRRRTTRRSFKEIITLVFFSIFTTISTIFRYFYKTQISIFSRIHRVASTVMLWDTYLLWKTISTNKTRNLLILCLLPLLIFGGLWLLPSLGSVIYGTLTNYTINTSKSLLDHFWINSEDKLTRIERQTDVSGLVDVLNSKPGFNSFHEGESGAAKTADSNEKIVKIIEKVYVQPPSASDIASGLTKEQLETIAFAVKNSLNLNAGHSQMNTEELVKNIINSPTFVNEVNNYCSNERGGDTVKTSSSESGKWNEELLSKQQVLVNSLLKEINNMKEDIVMNNKLRSEEYARLSFSMKECCEKRPVINVDGYVLRIVTDLLNSPEFLQNQTGLNSWLQSLFLAKQDLQYHLGNLTASMDSKLASVVESNSHTLMEKVADKLVEINKKPAESIKVSSENVLGLTDENFVKKIVKEALTIYDADRTGLVDYAMESMGGQIVSTRCTEAYYHGKAVVSVLGIPLWHLTNSPRTIIKPTIAPGDCWAFQNFPGFVVLKLSGNVKIDAFSMEHISRLLLPEGKIDSAPKDFEVYGLKIENDREPVLLGSYRYEYDGDTLQFFLVEKDSQVFDMIEIRILSNHGNPNYTCLYRFRVHGKLHHDENR</sequence>
<protein>
    <recommendedName>
        <fullName evidence="8">SUN domain-containing protein</fullName>
    </recommendedName>
</protein>
<evidence type="ECO:0000256" key="1">
    <source>
        <dbReference type="ARBA" id="ARBA00004370"/>
    </source>
</evidence>
<reference evidence="10" key="1">
    <citation type="journal article" date="2013" name="Genome Biol.">
        <title>Draft genome of the mountain pine beetle, Dendroctonus ponderosae Hopkins, a major forest pest.</title>
        <authorList>
            <person name="Keeling C.I."/>
            <person name="Yuen M.M."/>
            <person name="Liao N.Y."/>
            <person name="Docking T.R."/>
            <person name="Chan S.K."/>
            <person name="Taylor G.A."/>
            <person name="Palmquist D.L."/>
            <person name="Jackman S.D."/>
            <person name="Nguyen A."/>
            <person name="Li M."/>
            <person name="Henderson H."/>
            <person name="Janes J.K."/>
            <person name="Zhao Y."/>
            <person name="Pandoh P."/>
            <person name="Moore R."/>
            <person name="Sperling F.A."/>
            <person name="Huber D.P."/>
            <person name="Birol I."/>
            <person name="Jones S.J."/>
            <person name="Bohlmann J."/>
        </authorList>
    </citation>
    <scope>NUCLEOTIDE SEQUENCE</scope>
</reference>
<dbReference type="PANTHER" id="PTHR12911">
    <property type="entry name" value="SAD1/UNC-84-LIKE PROTEIN-RELATED"/>
    <property type="match status" value="1"/>
</dbReference>
<dbReference type="CTD" id="35594"/>
<feature type="compositionally biased region" description="Basic residues" evidence="6">
    <location>
        <begin position="77"/>
        <end position="89"/>
    </location>
</feature>
<evidence type="ECO:0000313" key="10">
    <source>
        <dbReference type="Proteomes" id="UP000019118"/>
    </source>
</evidence>
<evidence type="ECO:0000313" key="9">
    <source>
        <dbReference type="EnsemblMetazoa" id="XP_019758535.1"/>
    </source>
</evidence>
<feature type="transmembrane region" description="Helical" evidence="7">
    <location>
        <begin position="252"/>
        <end position="272"/>
    </location>
</feature>
<feature type="domain" description="SUN" evidence="8">
    <location>
        <begin position="672"/>
        <end position="832"/>
    </location>
</feature>
<keyword evidence="4" id="KW-0175">Coiled coil</keyword>
<feature type="region of interest" description="Disordered" evidence="6">
    <location>
        <begin position="1"/>
        <end position="20"/>
    </location>
</feature>
<keyword evidence="5 7" id="KW-0472">Membrane</keyword>
<dbReference type="GO" id="GO:0034993">
    <property type="term" value="C:meiotic nuclear membrane microtubule tethering complex"/>
    <property type="evidence" value="ECO:0007669"/>
    <property type="project" value="TreeGrafter"/>
</dbReference>
<dbReference type="EnsemblMetazoa" id="XM_019902976.1">
    <property type="protein sequence ID" value="XP_019758535.1"/>
    <property type="gene ID" value="LOC109536663"/>
</dbReference>
<dbReference type="Gene3D" id="2.60.120.260">
    <property type="entry name" value="Galactose-binding domain-like"/>
    <property type="match status" value="1"/>
</dbReference>
<accession>A0AAR5PBT4</accession>
<dbReference type="GO" id="GO:0043495">
    <property type="term" value="F:protein-membrane adaptor activity"/>
    <property type="evidence" value="ECO:0007669"/>
    <property type="project" value="TreeGrafter"/>
</dbReference>
<feature type="region of interest" description="Disordered" evidence="6">
    <location>
        <begin position="45"/>
        <end position="114"/>
    </location>
</feature>
<organism evidence="9 10">
    <name type="scientific">Dendroctonus ponderosae</name>
    <name type="common">Mountain pine beetle</name>
    <dbReference type="NCBI Taxonomy" id="77166"/>
    <lineage>
        <taxon>Eukaryota</taxon>
        <taxon>Metazoa</taxon>
        <taxon>Ecdysozoa</taxon>
        <taxon>Arthropoda</taxon>
        <taxon>Hexapoda</taxon>
        <taxon>Insecta</taxon>
        <taxon>Pterygota</taxon>
        <taxon>Neoptera</taxon>
        <taxon>Endopterygota</taxon>
        <taxon>Coleoptera</taxon>
        <taxon>Polyphaga</taxon>
        <taxon>Cucujiformia</taxon>
        <taxon>Curculionidae</taxon>
        <taxon>Scolytinae</taxon>
        <taxon>Dendroctonus</taxon>
    </lineage>
</organism>
<evidence type="ECO:0000259" key="8">
    <source>
        <dbReference type="PROSITE" id="PS51469"/>
    </source>
</evidence>
<dbReference type="PANTHER" id="PTHR12911:SF8">
    <property type="entry name" value="KLAROID PROTEIN-RELATED"/>
    <property type="match status" value="1"/>
</dbReference>
<evidence type="ECO:0000256" key="2">
    <source>
        <dbReference type="ARBA" id="ARBA00022692"/>
    </source>
</evidence>
<evidence type="ECO:0000256" key="5">
    <source>
        <dbReference type="ARBA" id="ARBA00023136"/>
    </source>
</evidence>
<dbReference type="InterPro" id="IPR012919">
    <property type="entry name" value="SUN_dom"/>
</dbReference>
<feature type="compositionally biased region" description="Polar residues" evidence="6">
    <location>
        <begin position="103"/>
        <end position="114"/>
    </location>
</feature>
<evidence type="ECO:0000256" key="7">
    <source>
        <dbReference type="SAM" id="Phobius"/>
    </source>
</evidence>
<evidence type="ECO:0000256" key="4">
    <source>
        <dbReference type="ARBA" id="ARBA00023054"/>
    </source>
</evidence>
<dbReference type="Pfam" id="PF07738">
    <property type="entry name" value="Sad1_UNC"/>
    <property type="match status" value="1"/>
</dbReference>
<keyword evidence="2 7" id="KW-0812">Transmembrane</keyword>
<name>A0AAR5PBT4_DENPD</name>
<dbReference type="GeneID" id="109536663"/>
<reference evidence="9" key="2">
    <citation type="submission" date="2024-08" db="UniProtKB">
        <authorList>
            <consortium name="EnsemblMetazoa"/>
        </authorList>
    </citation>
    <scope>IDENTIFICATION</scope>
</reference>
<keyword evidence="3 7" id="KW-1133">Transmembrane helix</keyword>
<feature type="transmembrane region" description="Helical" evidence="7">
    <location>
        <begin position="310"/>
        <end position="337"/>
    </location>
</feature>
<dbReference type="KEGG" id="dpa:109536663"/>
<evidence type="ECO:0000256" key="3">
    <source>
        <dbReference type="ARBA" id="ARBA00022989"/>
    </source>
</evidence>
<comment type="subcellular location">
    <subcellularLocation>
        <location evidence="1">Membrane</location>
    </subcellularLocation>
</comment>
<dbReference type="FunFam" id="2.60.120.260:FF:000009">
    <property type="entry name" value="SUN domain-containing protein 1 isoform X1"/>
    <property type="match status" value="1"/>
</dbReference>
<dbReference type="InterPro" id="IPR045119">
    <property type="entry name" value="SUN1-5"/>
</dbReference>
<feature type="compositionally biased region" description="Polar residues" evidence="6">
    <location>
        <begin position="50"/>
        <end position="66"/>
    </location>
</feature>
<dbReference type="AlphaFoldDB" id="A0AAR5PBT4"/>
<keyword evidence="10" id="KW-1185">Reference proteome</keyword>
<dbReference type="PROSITE" id="PS51469">
    <property type="entry name" value="SUN"/>
    <property type="match status" value="1"/>
</dbReference>
<evidence type="ECO:0000256" key="6">
    <source>
        <dbReference type="SAM" id="MobiDB-lite"/>
    </source>
</evidence>
<dbReference type="Proteomes" id="UP000019118">
    <property type="component" value="Unassembled WGS sequence"/>
</dbReference>
<dbReference type="EnsemblMetazoa" id="XM_019902977.1">
    <property type="protein sequence ID" value="XP_019758536.1"/>
    <property type="gene ID" value="LOC109536663"/>
</dbReference>